<protein>
    <submittedName>
        <fullName evidence="5">Alpha/beta hydrolase</fullName>
    </submittedName>
</protein>
<accession>A0ABZ1TR84</accession>
<evidence type="ECO:0000256" key="2">
    <source>
        <dbReference type="ARBA" id="ARBA00022963"/>
    </source>
</evidence>
<dbReference type="PANTHER" id="PTHR10272:SF0">
    <property type="entry name" value="PLATELET-ACTIVATING FACTOR ACETYLHYDROLASE"/>
    <property type="match status" value="1"/>
</dbReference>
<keyword evidence="6" id="KW-1185">Reference proteome</keyword>
<proteinExistence type="predicted"/>
<feature type="signal peptide" evidence="4">
    <location>
        <begin position="1"/>
        <end position="29"/>
    </location>
</feature>
<evidence type="ECO:0000313" key="6">
    <source>
        <dbReference type="Proteomes" id="UP001432222"/>
    </source>
</evidence>
<dbReference type="GO" id="GO:0016787">
    <property type="term" value="F:hydrolase activity"/>
    <property type="evidence" value="ECO:0007669"/>
    <property type="project" value="UniProtKB-KW"/>
</dbReference>
<evidence type="ECO:0000313" key="5">
    <source>
        <dbReference type="EMBL" id="WUQ81507.1"/>
    </source>
</evidence>
<organism evidence="5 6">
    <name type="scientific">Kitasatospora purpeofusca</name>
    <dbReference type="NCBI Taxonomy" id="67352"/>
    <lineage>
        <taxon>Bacteria</taxon>
        <taxon>Bacillati</taxon>
        <taxon>Actinomycetota</taxon>
        <taxon>Actinomycetes</taxon>
        <taxon>Kitasatosporales</taxon>
        <taxon>Streptomycetaceae</taxon>
        <taxon>Kitasatospora</taxon>
    </lineage>
</organism>
<dbReference type="InterPro" id="IPR029058">
    <property type="entry name" value="AB_hydrolase_fold"/>
</dbReference>
<dbReference type="Gene3D" id="3.40.50.1820">
    <property type="entry name" value="alpha/beta hydrolase"/>
    <property type="match status" value="1"/>
</dbReference>
<keyword evidence="2" id="KW-0442">Lipid degradation</keyword>
<dbReference type="PANTHER" id="PTHR10272">
    <property type="entry name" value="PLATELET-ACTIVATING FACTOR ACETYLHYDROLASE"/>
    <property type="match status" value="1"/>
</dbReference>
<gene>
    <name evidence="5" type="ORF">OHA16_00130</name>
</gene>
<name>A0ABZ1TR84_9ACTN</name>
<dbReference type="SUPFAM" id="SSF53474">
    <property type="entry name" value="alpha/beta-Hydrolases"/>
    <property type="match status" value="1"/>
</dbReference>
<dbReference type="EMBL" id="CP108110">
    <property type="protein sequence ID" value="WUQ81507.1"/>
    <property type="molecule type" value="Genomic_DNA"/>
</dbReference>
<evidence type="ECO:0000256" key="1">
    <source>
        <dbReference type="ARBA" id="ARBA00022801"/>
    </source>
</evidence>
<feature type="chain" id="PRO_5045781329" evidence="4">
    <location>
        <begin position="30"/>
        <end position="410"/>
    </location>
</feature>
<keyword evidence="3" id="KW-0443">Lipid metabolism</keyword>
<evidence type="ECO:0000256" key="3">
    <source>
        <dbReference type="ARBA" id="ARBA00023098"/>
    </source>
</evidence>
<dbReference type="Proteomes" id="UP001432222">
    <property type="component" value="Chromosome"/>
</dbReference>
<dbReference type="RefSeq" id="WP_328952581.1">
    <property type="nucleotide sequence ID" value="NZ_CP108110.1"/>
</dbReference>
<keyword evidence="1 5" id="KW-0378">Hydrolase</keyword>
<evidence type="ECO:0000256" key="4">
    <source>
        <dbReference type="SAM" id="SignalP"/>
    </source>
</evidence>
<dbReference type="Pfam" id="PF03403">
    <property type="entry name" value="PAF-AH_p_II"/>
    <property type="match status" value="2"/>
</dbReference>
<keyword evidence="4" id="KW-0732">Signal</keyword>
<sequence length="410" mass="42935">MRRLRATVGAAALLLALPLSVAAAVPAMAAPSPAGSAAPALGAAAPDVAPAPALDAAATSDPAAVRIELPRPTGPYAVGREILHLVDQDRPDPWVPSAGPRQLMVSMYYPAHAGTGGPAPYMTAGAARAMLDFRLPGNTVPTEVLAGVRTWSATGARPQGGHYPLVVLSPGFVDARTAVTGLAEDLASRGYVVALVDHTYENTGTTFPDGRTLPCAMCGRPKDWSQVDESRAKDVSFVIDRLTSRPHPAWRHARMIDRDRIGMAGHSAGGAATVPALLADDRIRAGVNLDGTMDVLVPATGIGGKPFLMIGHSLGGGAEDESWETSWPRLDGWKRWLTVEGTDHHSFTDFPVLIDGLGLPPAPGTTIASGRAVDLTRRYVGAFFDLHLKGVEQPLLDGPNAADPEVVFHP</sequence>
<reference evidence="5" key="1">
    <citation type="submission" date="2022-10" db="EMBL/GenBank/DDBJ databases">
        <title>The complete genomes of actinobacterial strains from the NBC collection.</title>
        <authorList>
            <person name="Joergensen T.S."/>
            <person name="Alvarez Arevalo M."/>
            <person name="Sterndorff E.B."/>
            <person name="Faurdal D."/>
            <person name="Vuksanovic O."/>
            <person name="Mourched A.-S."/>
            <person name="Charusanti P."/>
            <person name="Shaw S."/>
            <person name="Blin K."/>
            <person name="Weber T."/>
        </authorList>
    </citation>
    <scope>NUCLEOTIDE SEQUENCE</scope>
    <source>
        <strain evidence="5">NBC_00222</strain>
    </source>
</reference>